<feature type="domain" description="AMP-binding enzyme C-terminal" evidence="2">
    <location>
        <begin position="426"/>
        <end position="500"/>
    </location>
</feature>
<dbReference type="InterPro" id="IPR000873">
    <property type="entry name" value="AMP-dep_synth/lig_dom"/>
</dbReference>
<gene>
    <name evidence="3" type="ORF">KQ910_16275</name>
</gene>
<dbReference type="PANTHER" id="PTHR24096">
    <property type="entry name" value="LONG-CHAIN-FATTY-ACID--COA LIGASE"/>
    <property type="match status" value="1"/>
</dbReference>
<comment type="caution">
    <text evidence="3">The sequence shown here is derived from an EMBL/GenBank/DDBJ whole genome shotgun (WGS) entry which is preliminary data.</text>
</comment>
<proteinExistence type="predicted"/>
<sequence>MPDFTSIPALVARHAGSHPDKPAVKCDGVVRNWAEFDRRINRIARRLSEMGLGRGDKIAILAANSIEYLETFMGGLRAGVCVVPLSTMAAADALEKMLDDCDAKVLFLSDQYRALVEPYEARLGKLVEGGRIAYDFVRPGWQDFEAWLAPASDAPFATEIEPLDDFNIIYSSGTTGLPKGILHSHALRSQLPIRFPAFDYGPDTISLVSTPLYSNTTLVALLATVGVGGTSILMRKSDVVKFLELAQAERVTHAMLVPVQYQRILAHPDFDRYDLGAFKTKLSTSAPLRAQVKEDCVKRWPGRLIEIYGLTEGGGSCMLEANLHPGKLHTVGTPGFGVELRILDEQGKELPQGEVGEIAGRAEMMMKGYYKQDDKTRELFWYDEKGRLFFKSGDMGRIDEDGFLILLDRKKDMIISGGFNVYAADIEVLLLKHPTVIDAAVIGVPSDQWGESPMALCVRRDGAALSEEALREWANGQLSKTQRLVAVEFRDSLPRSTIGKIMKRELRAPYWEGRTAKI</sequence>
<dbReference type="GO" id="GO:0016874">
    <property type="term" value="F:ligase activity"/>
    <property type="evidence" value="ECO:0007669"/>
    <property type="project" value="UniProtKB-KW"/>
</dbReference>
<dbReference type="InterPro" id="IPR025110">
    <property type="entry name" value="AMP-bd_C"/>
</dbReference>
<accession>A0ABS6ILW0</accession>
<feature type="domain" description="AMP-dependent synthetase/ligase" evidence="1">
    <location>
        <begin position="12"/>
        <end position="370"/>
    </location>
</feature>
<evidence type="ECO:0000259" key="2">
    <source>
        <dbReference type="Pfam" id="PF13193"/>
    </source>
</evidence>
<dbReference type="Pfam" id="PF13193">
    <property type="entry name" value="AMP-binding_C"/>
    <property type="match status" value="1"/>
</dbReference>
<dbReference type="EMBL" id="JAHOPB010000001">
    <property type="protein sequence ID" value="MBU8875331.1"/>
    <property type="molecule type" value="Genomic_DNA"/>
</dbReference>
<keyword evidence="4" id="KW-1185">Reference proteome</keyword>
<name>A0ABS6ILW0_9HYPH</name>
<dbReference type="Pfam" id="PF00501">
    <property type="entry name" value="AMP-binding"/>
    <property type="match status" value="1"/>
</dbReference>
<dbReference type="Proteomes" id="UP000727907">
    <property type="component" value="Unassembled WGS sequence"/>
</dbReference>
<evidence type="ECO:0000313" key="4">
    <source>
        <dbReference type="Proteomes" id="UP000727907"/>
    </source>
</evidence>
<evidence type="ECO:0000259" key="1">
    <source>
        <dbReference type="Pfam" id="PF00501"/>
    </source>
</evidence>
<dbReference type="InterPro" id="IPR020845">
    <property type="entry name" value="AMP-binding_CS"/>
</dbReference>
<organism evidence="3 4">
    <name type="scientific">Reyranella humidisoli</name>
    <dbReference type="NCBI Taxonomy" id="2849149"/>
    <lineage>
        <taxon>Bacteria</taxon>
        <taxon>Pseudomonadati</taxon>
        <taxon>Pseudomonadota</taxon>
        <taxon>Alphaproteobacteria</taxon>
        <taxon>Hyphomicrobiales</taxon>
        <taxon>Reyranellaceae</taxon>
        <taxon>Reyranella</taxon>
    </lineage>
</organism>
<keyword evidence="3" id="KW-0436">Ligase</keyword>
<reference evidence="3 4" key="1">
    <citation type="submission" date="2021-06" db="EMBL/GenBank/DDBJ databases">
        <authorList>
            <person name="Lee D.H."/>
        </authorList>
    </citation>
    <scope>NUCLEOTIDE SEQUENCE [LARGE SCALE GENOMIC DNA]</scope>
    <source>
        <strain evidence="3 4">MMS21-HV4-11</strain>
    </source>
</reference>
<protein>
    <submittedName>
        <fullName evidence="3">Acyl--CoA ligase</fullName>
    </submittedName>
</protein>
<dbReference type="PROSITE" id="PS00455">
    <property type="entry name" value="AMP_BINDING"/>
    <property type="match status" value="1"/>
</dbReference>
<evidence type="ECO:0000313" key="3">
    <source>
        <dbReference type="EMBL" id="MBU8875331.1"/>
    </source>
</evidence>